<dbReference type="EMBL" id="OZ037945">
    <property type="protein sequence ID" value="CAL1701100.1"/>
    <property type="molecule type" value="Genomic_DNA"/>
</dbReference>
<dbReference type="Gene3D" id="3.40.50.300">
    <property type="entry name" value="P-loop containing nucleotide triphosphate hydrolases"/>
    <property type="match status" value="1"/>
</dbReference>
<evidence type="ECO:0000313" key="3">
    <source>
        <dbReference type="EMBL" id="CAL1701100.1"/>
    </source>
</evidence>
<dbReference type="Proteomes" id="UP001497453">
    <property type="component" value="Chromosome 2"/>
</dbReference>
<organism evidence="3 4">
    <name type="scientific">Somion occarium</name>
    <dbReference type="NCBI Taxonomy" id="3059160"/>
    <lineage>
        <taxon>Eukaryota</taxon>
        <taxon>Fungi</taxon>
        <taxon>Dikarya</taxon>
        <taxon>Basidiomycota</taxon>
        <taxon>Agaricomycotina</taxon>
        <taxon>Agaricomycetes</taxon>
        <taxon>Polyporales</taxon>
        <taxon>Cerrenaceae</taxon>
        <taxon>Somion</taxon>
    </lineage>
</organism>
<dbReference type="Gene3D" id="1.10.8.60">
    <property type="match status" value="1"/>
</dbReference>
<dbReference type="InterPro" id="IPR050168">
    <property type="entry name" value="AAA_ATPase_domain"/>
</dbReference>
<evidence type="ECO:0000256" key="1">
    <source>
        <dbReference type="SAM" id="MobiDB-lite"/>
    </source>
</evidence>
<feature type="region of interest" description="Disordered" evidence="1">
    <location>
        <begin position="435"/>
        <end position="469"/>
    </location>
</feature>
<dbReference type="SUPFAM" id="SSF52540">
    <property type="entry name" value="P-loop containing nucleoside triphosphate hydrolases"/>
    <property type="match status" value="1"/>
</dbReference>
<evidence type="ECO:0000313" key="4">
    <source>
        <dbReference type="Proteomes" id="UP001497453"/>
    </source>
</evidence>
<feature type="domain" description="AAA+ ATPase" evidence="2">
    <location>
        <begin position="229"/>
        <end position="355"/>
    </location>
</feature>
<feature type="region of interest" description="Disordered" evidence="1">
    <location>
        <begin position="489"/>
        <end position="510"/>
    </location>
</feature>
<reference evidence="4" key="1">
    <citation type="submission" date="2024-04" db="EMBL/GenBank/DDBJ databases">
        <authorList>
            <person name="Shaw F."/>
            <person name="Minotto A."/>
        </authorList>
    </citation>
    <scope>NUCLEOTIDE SEQUENCE [LARGE SCALE GENOMIC DNA]</scope>
</reference>
<dbReference type="InterPro" id="IPR003959">
    <property type="entry name" value="ATPase_AAA_core"/>
</dbReference>
<sequence>MAPNIPKELEDAFIKVSFEDEGVSPDPGVQDPAYTPWFDHGSAKFVDPAGFGARTLRKLYPNHTITLCSSPVLGYPGAVVQPISPPDLVTNVFFVPLGRQMGRSSGVLVDAIRFGSFRVAWDKYDFILYVVKYPVGFGEATQQYLLHEGSEEASRALLLASGIWSNDLHEEIYVFNQGFWRKDRSLWVDVQQANWDDVILKDEFKTNLKKDIYGFFDSEALYKSLSIPWKRGIIMFGPPGNGKTISMKAIIKDCDIKGYTPLYVKSFQHWMGDEGGMAEVFGKARQMAPCVIILEDLDSLINDRNRSFFLNELDGFQSNDGLLVIGSTNHFDRLDPGLNSRPSRFDRKYPFDDPDEEERKLYAKYWQNKLKNNKEIDFPDSLVDEVATATEKFSFAYLKEAFVSTLVLLAGMEDDKKPTFATLLQKQIKSLRNQLDKSPELKTAPGTSQPIPGAFPSRAPPSQQRSEGRFQGAFSQFANQSRIWDIGTRGDPSINAPGDMYPDSSPGRRFEGGRDVRSMALAAAALGRSFIA</sequence>
<dbReference type="PANTHER" id="PTHR23077">
    <property type="entry name" value="AAA-FAMILY ATPASE"/>
    <property type="match status" value="1"/>
</dbReference>
<protein>
    <recommendedName>
        <fullName evidence="2">AAA+ ATPase domain-containing protein</fullName>
    </recommendedName>
</protein>
<dbReference type="CDD" id="cd19481">
    <property type="entry name" value="RecA-like_protease"/>
    <property type="match status" value="1"/>
</dbReference>
<name>A0ABP1CZM8_9APHY</name>
<accession>A0ABP1CZM8</accession>
<keyword evidence="4" id="KW-1185">Reference proteome</keyword>
<dbReference type="InterPro" id="IPR027417">
    <property type="entry name" value="P-loop_NTPase"/>
</dbReference>
<proteinExistence type="predicted"/>
<gene>
    <name evidence="3" type="ORF">GFSPODELE1_LOCUS3431</name>
</gene>
<dbReference type="SMART" id="SM00382">
    <property type="entry name" value="AAA"/>
    <property type="match status" value="1"/>
</dbReference>
<dbReference type="PANTHER" id="PTHR23077:SF132">
    <property type="entry name" value="ATP-DEPENDENT ZN PROTEASE"/>
    <property type="match status" value="1"/>
</dbReference>
<evidence type="ECO:0000259" key="2">
    <source>
        <dbReference type="SMART" id="SM00382"/>
    </source>
</evidence>
<dbReference type="Pfam" id="PF00004">
    <property type="entry name" value="AAA"/>
    <property type="match status" value="1"/>
</dbReference>
<dbReference type="InterPro" id="IPR003593">
    <property type="entry name" value="AAA+_ATPase"/>
</dbReference>